<proteinExistence type="inferred from homology"/>
<comment type="caution">
    <text evidence="8">The sequence shown here is derived from an EMBL/GenBank/DDBJ whole genome shotgun (WGS) entry which is preliminary data.</text>
</comment>
<evidence type="ECO:0000259" key="7">
    <source>
        <dbReference type="Pfam" id="PF16134"/>
    </source>
</evidence>
<dbReference type="InterPro" id="IPR021726">
    <property type="entry name" value="THO_THOC2_N"/>
</dbReference>
<evidence type="ECO:0000256" key="1">
    <source>
        <dbReference type="ARBA" id="ARBA00004123"/>
    </source>
</evidence>
<protein>
    <recommendedName>
        <fullName evidence="3">THO complex subunit 2</fullName>
    </recommendedName>
</protein>
<sequence length="1072" mass="126986">MEGIPGFTEVTAPIESINPKIKALYDWEFITDSFLLNANTLKLQLIEKLKSNEVDILKVFYEIFISISEYPNRASCSLFINLSSEILSSLNFSSEKLDKINENLIILLSSFNNDNENIKKFIKDCTIDNKFKILYLNRNLLKSEGIFPDFSKYQYNDARNRVFSIDSYSSLHESSEGYSKFISAILSYMNNQNDDFENINNLIDLLMKLVFEFDLDNKRCFLILLNLLSQYFDKLPNLVIEIFKNTIWWRPKDLNSSTQSTIINYLTNYMGSDKCIELKLVTYLIKENILDFDSIYECLKPYDYNEVAKLLEEKQTNLKNASGFKSLSALAMAAPLLPDSDDENDSNNSKSVINKQVDEIIELSIDEKFKSYWKFDLLEYLIDYKLLDYIFIILSEFPEIPLLSNIILHKLNKLLEELMDGFYYSFVDNLDITGLNEQSNKSNMNIDEYLDILNKFLPFIRHKISENNTLMTKIVRIMDKSLEENIKDADFWFEIIQLHIFPSLLFTSNISLINETFDIIKNNYSIDLRYSLYDDYMKNYKKDLYLNYNYQMVEKKTKNILKRMSIENINISCRSLNKIVSINPICSSFTILTNIESYNSLIELICESSKFFNDYSWDVITYQILNKLSSNKNKIQNDGINYSQWYVNICQLIGKLSKLYTESFQLSPILKFIDNNLMINDFNIIYILKELIDSMTGIKSNNNLTIKQILRLNSGQSLRELVYFAINDNREYNFRSSNKLLKTLIENNLLNELIIILCQMNYKLIEIEDEKPLKFINERIDDINSLIHNLIIIIIMNLKSDEFEERIYSVNELVNSFNIEIQWVFEIWRKNLLVKFYDSDIYTPIRETFQEKVDFEKMNVEFFSIFWTLSLYDINFNDISYSTEEEDLNLQIKGVQLKLRRVEDLNEKEVKSLEDQYSKLNSIVKYIKIDKETHETNYNKILDKIENEKDKWFNNGDEEELLNIFEKCIIPRFQQSSFDAIFVGKFLFFINSVVNVKNYSLKNVLDLLFNTELLPITLFTNTTIETENLALFYQIVLERLNNWWSDEEIFNKENKNFENYKEFKEIYFNWQL</sequence>
<feature type="domain" description="THO complex subunitTHOC2 N-terminal" evidence="6">
    <location>
        <begin position="576"/>
        <end position="649"/>
    </location>
</feature>
<dbReference type="GO" id="GO:0003729">
    <property type="term" value="F:mRNA binding"/>
    <property type="evidence" value="ECO:0007669"/>
    <property type="project" value="TreeGrafter"/>
</dbReference>
<dbReference type="Pfam" id="PF16134">
    <property type="entry name" value="THOC2_N"/>
    <property type="match status" value="2"/>
</dbReference>
<dbReference type="GO" id="GO:0006406">
    <property type="term" value="P:mRNA export from nucleus"/>
    <property type="evidence" value="ECO:0007669"/>
    <property type="project" value="InterPro"/>
</dbReference>
<evidence type="ECO:0000256" key="3">
    <source>
        <dbReference type="ARBA" id="ARBA00019596"/>
    </source>
</evidence>
<dbReference type="Pfam" id="PF11732">
    <property type="entry name" value="Thoc2"/>
    <property type="match status" value="1"/>
</dbReference>
<evidence type="ECO:0000313" key="8">
    <source>
        <dbReference type="EMBL" id="GMM46625.1"/>
    </source>
</evidence>
<name>A0AAV5R5Q6_PICKL</name>
<dbReference type="InterPro" id="IPR021418">
    <property type="entry name" value="THO_THOC2_C"/>
</dbReference>
<gene>
    <name evidence="8" type="ORF">DAPK24_032000</name>
</gene>
<dbReference type="InterPro" id="IPR040007">
    <property type="entry name" value="Tho2"/>
</dbReference>
<dbReference type="PANTHER" id="PTHR21597">
    <property type="entry name" value="THO2 PROTEIN"/>
    <property type="match status" value="1"/>
</dbReference>
<keyword evidence="4" id="KW-0539">Nucleus</keyword>
<evidence type="ECO:0000259" key="5">
    <source>
        <dbReference type="Pfam" id="PF11262"/>
    </source>
</evidence>
<dbReference type="Pfam" id="PF11262">
    <property type="entry name" value="Tho2"/>
    <property type="match status" value="1"/>
</dbReference>
<organism evidence="8 9">
    <name type="scientific">Pichia kluyveri</name>
    <name type="common">Yeast</name>
    <dbReference type="NCBI Taxonomy" id="36015"/>
    <lineage>
        <taxon>Eukaryota</taxon>
        <taxon>Fungi</taxon>
        <taxon>Dikarya</taxon>
        <taxon>Ascomycota</taxon>
        <taxon>Saccharomycotina</taxon>
        <taxon>Pichiomycetes</taxon>
        <taxon>Pichiales</taxon>
        <taxon>Pichiaceae</taxon>
        <taxon>Pichia</taxon>
    </lineage>
</organism>
<feature type="domain" description="THO complex subunit 2 N-terminal" evidence="7">
    <location>
        <begin position="445"/>
        <end position="571"/>
    </location>
</feature>
<evidence type="ECO:0000313" key="9">
    <source>
        <dbReference type="Proteomes" id="UP001378960"/>
    </source>
</evidence>
<dbReference type="EMBL" id="BTGB01000004">
    <property type="protein sequence ID" value="GMM46625.1"/>
    <property type="molecule type" value="Genomic_DNA"/>
</dbReference>
<dbReference type="Proteomes" id="UP001378960">
    <property type="component" value="Unassembled WGS sequence"/>
</dbReference>
<dbReference type="GO" id="GO:0000445">
    <property type="term" value="C:THO complex part of transcription export complex"/>
    <property type="evidence" value="ECO:0007669"/>
    <property type="project" value="TreeGrafter"/>
</dbReference>
<feature type="domain" description="THO complex subunit 2 N-terminal" evidence="7">
    <location>
        <begin position="50"/>
        <end position="427"/>
    </location>
</feature>
<reference evidence="8 9" key="1">
    <citation type="journal article" date="2023" name="Elife">
        <title>Identification of key yeast species and microbe-microbe interactions impacting larval growth of Drosophila in the wild.</title>
        <authorList>
            <person name="Mure A."/>
            <person name="Sugiura Y."/>
            <person name="Maeda R."/>
            <person name="Honda K."/>
            <person name="Sakurai N."/>
            <person name="Takahashi Y."/>
            <person name="Watada M."/>
            <person name="Katoh T."/>
            <person name="Gotoh A."/>
            <person name="Gotoh Y."/>
            <person name="Taniguchi I."/>
            <person name="Nakamura K."/>
            <person name="Hayashi T."/>
            <person name="Katayama T."/>
            <person name="Uemura T."/>
            <person name="Hattori Y."/>
        </authorList>
    </citation>
    <scope>NUCLEOTIDE SEQUENCE [LARGE SCALE GENOMIC DNA]</scope>
    <source>
        <strain evidence="8 9">PK-24</strain>
    </source>
</reference>
<dbReference type="AlphaFoldDB" id="A0AAV5R5Q6"/>
<dbReference type="PANTHER" id="PTHR21597:SF0">
    <property type="entry name" value="THO COMPLEX SUBUNIT 2"/>
    <property type="match status" value="1"/>
</dbReference>
<evidence type="ECO:0000256" key="2">
    <source>
        <dbReference type="ARBA" id="ARBA00007857"/>
    </source>
</evidence>
<evidence type="ECO:0000259" key="6">
    <source>
        <dbReference type="Pfam" id="PF11732"/>
    </source>
</evidence>
<dbReference type="GO" id="GO:0006397">
    <property type="term" value="P:mRNA processing"/>
    <property type="evidence" value="ECO:0007669"/>
    <property type="project" value="InterPro"/>
</dbReference>
<keyword evidence="9" id="KW-1185">Reference proteome</keyword>
<evidence type="ECO:0000256" key="4">
    <source>
        <dbReference type="ARBA" id="ARBA00023242"/>
    </source>
</evidence>
<comment type="similarity">
    <text evidence="2">Belongs to the THOC2 family.</text>
</comment>
<dbReference type="InterPro" id="IPR032302">
    <property type="entry name" value="THOC2_N"/>
</dbReference>
<comment type="subcellular location">
    <subcellularLocation>
        <location evidence="1">Nucleus</location>
    </subcellularLocation>
</comment>
<feature type="domain" description="THO complex subunitTHOC2 C-terminal" evidence="5">
    <location>
        <begin position="856"/>
        <end position="1065"/>
    </location>
</feature>
<accession>A0AAV5R5Q6</accession>